<sequence length="486" mass="55071">MTLTAHIATVSEVTSCQTKSLIGFKQYDIPDQVWSIINIPNGLLSSKTEIQKTSHGVKQSMGIKVDVGYGEGIFSSSGSYKTMQNYITNSSRFIEDVTSYTSGYKIILKPYWALEFGQIAQMYIDKRLPKTLNESTCLQYMEFIKSFGTHIFNHGKFGGLLRLVLATDESYYLDKTDSGGGSSGTQRVDEAFTRATRKDVRYYGGTTNLIDTKGITAWQPTVERNPWLFGGSLTEISGMIADISKQQSMKRAVQIYMDKAYLKELLRIVARYYTSREWDQHRHVLMNYNKQVNSMLQHNLPDHNAIVTLAKTIENATVIPGWFRGSRICYNWYADGDNGQCSEHGEQTGLLCANVNQWTGYYRDDTDRGNGGCLMRWGIMSSGYDDWFKNVRMCYKWGSESADGGQCGSGTSGVTCANVNSYTDYYKDDTDRRAGGCYMQWMLSVPTSSPLWIQNAEICYQWDSDVDNEQCGRVYQNFVRKGKHIH</sequence>
<keyword evidence="3" id="KW-1185">Reference proteome</keyword>
<evidence type="ECO:0000313" key="2">
    <source>
        <dbReference type="EMBL" id="CAG2232577.1"/>
    </source>
</evidence>
<feature type="domain" description="MACPF" evidence="1">
    <location>
        <begin position="74"/>
        <end position="177"/>
    </location>
</feature>
<dbReference type="InterPro" id="IPR020864">
    <property type="entry name" value="MACPF"/>
</dbReference>
<protein>
    <recommendedName>
        <fullName evidence="1">MACPF domain-containing protein</fullName>
    </recommendedName>
</protein>
<comment type="caution">
    <text evidence="2">The sequence shown here is derived from an EMBL/GenBank/DDBJ whole genome shotgun (WGS) entry which is preliminary data.</text>
</comment>
<name>A0A8S3TUX2_MYTED</name>
<dbReference type="EMBL" id="CAJPWZ010002187">
    <property type="protein sequence ID" value="CAG2232577.1"/>
    <property type="molecule type" value="Genomic_DNA"/>
</dbReference>
<evidence type="ECO:0000313" key="3">
    <source>
        <dbReference type="Proteomes" id="UP000683360"/>
    </source>
</evidence>
<proteinExistence type="predicted"/>
<reference evidence="2" key="1">
    <citation type="submission" date="2021-03" db="EMBL/GenBank/DDBJ databases">
        <authorList>
            <person name="Bekaert M."/>
        </authorList>
    </citation>
    <scope>NUCLEOTIDE SEQUENCE</scope>
</reference>
<dbReference type="Proteomes" id="UP000683360">
    <property type="component" value="Unassembled WGS sequence"/>
</dbReference>
<dbReference type="Pfam" id="PF01823">
    <property type="entry name" value="MACPF"/>
    <property type="match status" value="1"/>
</dbReference>
<organism evidence="2 3">
    <name type="scientific">Mytilus edulis</name>
    <name type="common">Blue mussel</name>
    <dbReference type="NCBI Taxonomy" id="6550"/>
    <lineage>
        <taxon>Eukaryota</taxon>
        <taxon>Metazoa</taxon>
        <taxon>Spiralia</taxon>
        <taxon>Lophotrochozoa</taxon>
        <taxon>Mollusca</taxon>
        <taxon>Bivalvia</taxon>
        <taxon>Autobranchia</taxon>
        <taxon>Pteriomorphia</taxon>
        <taxon>Mytilida</taxon>
        <taxon>Mytiloidea</taxon>
        <taxon>Mytilidae</taxon>
        <taxon>Mytilinae</taxon>
        <taxon>Mytilus</taxon>
    </lineage>
</organism>
<evidence type="ECO:0000259" key="1">
    <source>
        <dbReference type="Pfam" id="PF01823"/>
    </source>
</evidence>
<gene>
    <name evidence="2" type="ORF">MEDL_45222</name>
</gene>
<dbReference type="OrthoDB" id="6154128at2759"/>
<accession>A0A8S3TUX2</accession>
<dbReference type="AlphaFoldDB" id="A0A8S3TUX2"/>